<evidence type="ECO:0000313" key="9">
    <source>
        <dbReference type="EnsemblMetazoa" id="ACUA010141-PA"/>
    </source>
</evidence>
<evidence type="ECO:0000256" key="2">
    <source>
        <dbReference type="ARBA" id="ARBA00022475"/>
    </source>
</evidence>
<dbReference type="GO" id="GO:0008049">
    <property type="term" value="P:male courtship behavior"/>
    <property type="evidence" value="ECO:0007669"/>
    <property type="project" value="TreeGrafter"/>
</dbReference>
<organism evidence="9 10">
    <name type="scientific">Anopheles culicifacies</name>
    <dbReference type="NCBI Taxonomy" id="139723"/>
    <lineage>
        <taxon>Eukaryota</taxon>
        <taxon>Metazoa</taxon>
        <taxon>Ecdysozoa</taxon>
        <taxon>Arthropoda</taxon>
        <taxon>Hexapoda</taxon>
        <taxon>Insecta</taxon>
        <taxon>Pterygota</taxon>
        <taxon>Neoptera</taxon>
        <taxon>Endopterygota</taxon>
        <taxon>Diptera</taxon>
        <taxon>Nematocera</taxon>
        <taxon>Culicoidea</taxon>
        <taxon>Culicidae</taxon>
        <taxon>Anophelinae</taxon>
        <taxon>Anopheles</taxon>
        <taxon>culicifacies species complex</taxon>
    </lineage>
</organism>
<protein>
    <recommendedName>
        <fullName evidence="8">Gustatory receptor</fullName>
    </recommendedName>
</protein>
<feature type="transmembrane region" description="Helical" evidence="8">
    <location>
        <begin position="135"/>
        <end position="162"/>
    </location>
</feature>
<dbReference type="Proteomes" id="UP000075883">
    <property type="component" value="Unassembled WGS sequence"/>
</dbReference>
<keyword evidence="2 8" id="KW-1003">Cell membrane</keyword>
<evidence type="ECO:0000256" key="4">
    <source>
        <dbReference type="ARBA" id="ARBA00022989"/>
    </source>
</evidence>
<feature type="transmembrane region" description="Helical" evidence="8">
    <location>
        <begin position="370"/>
        <end position="389"/>
    </location>
</feature>
<accession>A0A182M5R4</accession>
<keyword evidence="5 8" id="KW-0472">Membrane</keyword>
<feature type="transmembrane region" description="Helical" evidence="8">
    <location>
        <begin position="296"/>
        <end position="318"/>
    </location>
</feature>
<dbReference type="EnsemblMetazoa" id="ACUA010141-RA">
    <property type="protein sequence ID" value="ACUA010141-PA"/>
    <property type="gene ID" value="ACUA010141"/>
</dbReference>
<evidence type="ECO:0000256" key="3">
    <source>
        <dbReference type="ARBA" id="ARBA00022692"/>
    </source>
</evidence>
<evidence type="ECO:0000313" key="10">
    <source>
        <dbReference type="Proteomes" id="UP000075883"/>
    </source>
</evidence>
<dbReference type="PANTHER" id="PTHR21143">
    <property type="entry name" value="INVERTEBRATE GUSTATORY RECEPTOR"/>
    <property type="match status" value="1"/>
</dbReference>
<dbReference type="GO" id="GO:0007635">
    <property type="term" value="P:chemosensory behavior"/>
    <property type="evidence" value="ECO:0007669"/>
    <property type="project" value="TreeGrafter"/>
</dbReference>
<evidence type="ECO:0000256" key="5">
    <source>
        <dbReference type="ARBA" id="ARBA00023136"/>
    </source>
</evidence>
<feature type="transmembrane region" description="Helical" evidence="8">
    <location>
        <begin position="262"/>
        <end position="284"/>
    </location>
</feature>
<dbReference type="InterPro" id="IPR013604">
    <property type="entry name" value="7TM_chemorcpt"/>
</dbReference>
<evidence type="ECO:0000256" key="8">
    <source>
        <dbReference type="RuleBase" id="RU363108"/>
    </source>
</evidence>
<dbReference type="STRING" id="139723.A0A182M5R4"/>
<keyword evidence="3 8" id="KW-0812">Transmembrane</keyword>
<dbReference type="AlphaFoldDB" id="A0A182M5R4"/>
<keyword evidence="6 8" id="KW-0675">Receptor</keyword>
<evidence type="ECO:0000256" key="6">
    <source>
        <dbReference type="ARBA" id="ARBA00023170"/>
    </source>
</evidence>
<comment type="subcellular location">
    <subcellularLocation>
        <location evidence="1 8">Cell membrane</location>
        <topology evidence="1 8">Multi-pass membrane protein</topology>
    </subcellularLocation>
</comment>
<dbReference type="GO" id="GO:0050909">
    <property type="term" value="P:sensory perception of taste"/>
    <property type="evidence" value="ECO:0007669"/>
    <property type="project" value="InterPro"/>
</dbReference>
<dbReference type="EMBL" id="AXCM01000511">
    <property type="status" value="NOT_ANNOTATED_CDS"/>
    <property type="molecule type" value="Genomic_DNA"/>
</dbReference>
<feature type="transmembrane region" description="Helical" evidence="8">
    <location>
        <begin position="47"/>
        <end position="65"/>
    </location>
</feature>
<sequence>MCFLRNPHNIYDVLRPLLAFSKVFGQTAFLIAGEPPYVQIIVSRTEYIALLMNIVANSVCVYLNIAEGQLSRYTGSIVMDMGLSYLFPLGAIIMALLAIDNFLRRNITCTIIAELFAVDRSLQRKHLKLNHKRHYVVLVRLLFMLLGLISMGTVFSFGMTFFSEFSLRNHAINAFSYALTGIQFMMVNFHFVAAAQLVTYRFEAISCCIRNRLESASWWIEQKQRWGRRMEPIDVVAELAEDFAALVQVVDKINRIYSNQMVSLICGVGMFSIFVIYASSYSFYVGSTQETRMTAILITACVFYIIMTGLVFISAVGVENTINDIVGLLHEALQRENDMCTRRKLECFSQQILLRKPLLRCMFYDYNWKTLFNFFGLVVTYLIILMQFYKFTDGSSNESHSTV</sequence>
<feature type="transmembrane region" description="Helical" evidence="8">
    <location>
        <begin position="85"/>
        <end position="103"/>
    </location>
</feature>
<comment type="function">
    <text evidence="8">Gustatory receptor which mediates acceptance or avoidance behavior, depending on its substrates.</text>
</comment>
<evidence type="ECO:0000256" key="7">
    <source>
        <dbReference type="ARBA" id="ARBA00023224"/>
    </source>
</evidence>
<keyword evidence="4 8" id="KW-1133">Transmembrane helix</keyword>
<dbReference type="GO" id="GO:0030424">
    <property type="term" value="C:axon"/>
    <property type="evidence" value="ECO:0007669"/>
    <property type="project" value="TreeGrafter"/>
</dbReference>
<name>A0A182M5R4_9DIPT</name>
<dbReference type="GO" id="GO:0007165">
    <property type="term" value="P:signal transduction"/>
    <property type="evidence" value="ECO:0007669"/>
    <property type="project" value="UniProtKB-KW"/>
</dbReference>
<dbReference type="PANTHER" id="PTHR21143:SF104">
    <property type="entry name" value="GUSTATORY RECEPTOR 8A-RELATED"/>
    <property type="match status" value="1"/>
</dbReference>
<keyword evidence="7 8" id="KW-0807">Transducer</keyword>
<dbReference type="VEuPathDB" id="VectorBase:ACUA010141"/>
<feature type="transmembrane region" description="Helical" evidence="8">
    <location>
        <begin position="174"/>
        <end position="195"/>
    </location>
</feature>
<dbReference type="Pfam" id="PF08395">
    <property type="entry name" value="7tm_7"/>
    <property type="match status" value="1"/>
</dbReference>
<comment type="similarity">
    <text evidence="8">Belongs to the insect chemoreceptor superfamily. Gustatory receptor (GR) family.</text>
</comment>
<dbReference type="GO" id="GO:0030425">
    <property type="term" value="C:dendrite"/>
    <property type="evidence" value="ECO:0007669"/>
    <property type="project" value="TreeGrafter"/>
</dbReference>
<reference evidence="9" key="2">
    <citation type="submission" date="2020-05" db="UniProtKB">
        <authorList>
            <consortium name="EnsemblMetazoa"/>
        </authorList>
    </citation>
    <scope>IDENTIFICATION</scope>
    <source>
        <strain evidence="9">A-37</strain>
    </source>
</reference>
<reference evidence="10" key="1">
    <citation type="submission" date="2013-09" db="EMBL/GenBank/DDBJ databases">
        <title>The Genome Sequence of Anopheles culicifacies species A.</title>
        <authorList>
            <consortium name="The Broad Institute Genomics Platform"/>
            <person name="Neafsey D.E."/>
            <person name="Besansky N."/>
            <person name="Howell P."/>
            <person name="Walton C."/>
            <person name="Young S.K."/>
            <person name="Zeng Q."/>
            <person name="Gargeya S."/>
            <person name="Fitzgerald M."/>
            <person name="Haas B."/>
            <person name="Abouelleil A."/>
            <person name="Allen A.W."/>
            <person name="Alvarado L."/>
            <person name="Arachchi H.M."/>
            <person name="Berlin A.M."/>
            <person name="Chapman S.B."/>
            <person name="Gainer-Dewar J."/>
            <person name="Goldberg J."/>
            <person name="Griggs A."/>
            <person name="Gujja S."/>
            <person name="Hansen M."/>
            <person name="Howarth C."/>
            <person name="Imamovic A."/>
            <person name="Ireland A."/>
            <person name="Larimer J."/>
            <person name="McCowan C."/>
            <person name="Murphy C."/>
            <person name="Pearson M."/>
            <person name="Poon T.W."/>
            <person name="Priest M."/>
            <person name="Roberts A."/>
            <person name="Saif S."/>
            <person name="Shea T."/>
            <person name="Sisk P."/>
            <person name="Sykes S."/>
            <person name="Wortman J."/>
            <person name="Nusbaum C."/>
            <person name="Birren B."/>
        </authorList>
    </citation>
    <scope>NUCLEOTIDE SEQUENCE [LARGE SCALE GENOMIC DNA]</scope>
    <source>
        <strain evidence="10">A-37</strain>
    </source>
</reference>
<evidence type="ECO:0000256" key="1">
    <source>
        <dbReference type="ARBA" id="ARBA00004651"/>
    </source>
</evidence>
<dbReference type="GO" id="GO:0043025">
    <property type="term" value="C:neuronal cell body"/>
    <property type="evidence" value="ECO:0007669"/>
    <property type="project" value="TreeGrafter"/>
</dbReference>
<dbReference type="GO" id="GO:0005886">
    <property type="term" value="C:plasma membrane"/>
    <property type="evidence" value="ECO:0007669"/>
    <property type="project" value="UniProtKB-SubCell"/>
</dbReference>
<keyword evidence="10" id="KW-1185">Reference proteome</keyword>
<proteinExistence type="inferred from homology"/>